<proteinExistence type="predicted"/>
<evidence type="ECO:0000313" key="4">
    <source>
        <dbReference type="Proteomes" id="UP000076154"/>
    </source>
</evidence>
<gene>
    <name evidence="3" type="ORF">Hypma_014387</name>
</gene>
<dbReference type="Gene3D" id="1.20.1280.50">
    <property type="match status" value="1"/>
</dbReference>
<dbReference type="InterPro" id="IPR001810">
    <property type="entry name" value="F-box_dom"/>
</dbReference>
<dbReference type="InterPro" id="IPR032675">
    <property type="entry name" value="LRR_dom_sf"/>
</dbReference>
<keyword evidence="4" id="KW-1185">Reference proteome</keyword>
<organism evidence="3 4">
    <name type="scientific">Hypsizygus marmoreus</name>
    <name type="common">White beech mushroom</name>
    <name type="synonym">Agaricus marmoreus</name>
    <dbReference type="NCBI Taxonomy" id="39966"/>
    <lineage>
        <taxon>Eukaryota</taxon>
        <taxon>Fungi</taxon>
        <taxon>Dikarya</taxon>
        <taxon>Basidiomycota</taxon>
        <taxon>Agaricomycotina</taxon>
        <taxon>Agaricomycetes</taxon>
        <taxon>Agaricomycetidae</taxon>
        <taxon>Agaricales</taxon>
        <taxon>Tricholomatineae</taxon>
        <taxon>Lyophyllaceae</taxon>
        <taxon>Hypsizygus</taxon>
    </lineage>
</organism>
<dbReference type="InParanoid" id="A0A369JEF4"/>
<feature type="compositionally biased region" description="Polar residues" evidence="1">
    <location>
        <begin position="9"/>
        <end position="19"/>
    </location>
</feature>
<evidence type="ECO:0000259" key="2">
    <source>
        <dbReference type="Pfam" id="PF12937"/>
    </source>
</evidence>
<dbReference type="Gene3D" id="3.80.10.10">
    <property type="entry name" value="Ribonuclease Inhibitor"/>
    <property type="match status" value="1"/>
</dbReference>
<feature type="domain" description="F-box" evidence="2">
    <location>
        <begin position="86"/>
        <end position="140"/>
    </location>
</feature>
<sequence>MNEPGDLHIQQSSAANVPESTLAPLKPLETTLNNPRPTEISSNILARNEETPPSLDHGDTLDSRPQADTHDLPQIQTYEISSSYIRKLPNELTSEIFQCCLVGPISIPWRVEMAPLNLSQVCSRWRQIALATGILWADIAIVIDAELYGAVGFAATGVEIIRRCGQSLISLRLELTGDWLLSSTQPFTEILLSNASRWKRLFLSGRLEWLEPFFALPPGSVDSLQVLEVRNEGPTSLSSLPLVQGAKSLSEFICSHNMTAEAISCLPLSQLTSLHLLRVLMGSDTLLSVLNQCTSLVQGVFVVRSQDIDPHTTTQPSACTLPLLKTLYIILMCPGDFGWLQWLNLPSLAHFELTAQLGAPFISSLVPTISSSRRLRTLCLCVIISPSDLEEILEAAPLLVTLEVIRGRMLSRSVLDRMASGELVPQLASLFCAIEALDGLSPHLDMLESRKEETTPAAHIDEVTFYDEIRGNFHSEDLLGLGRVQRLVKDGWDITSPWTDGLSEASFPVSM</sequence>
<dbReference type="OrthoDB" id="3039479at2759"/>
<feature type="compositionally biased region" description="Basic and acidic residues" evidence="1">
    <location>
        <begin position="56"/>
        <end position="71"/>
    </location>
</feature>
<dbReference type="Proteomes" id="UP000076154">
    <property type="component" value="Unassembled WGS sequence"/>
</dbReference>
<accession>A0A369JEF4</accession>
<reference evidence="3" key="1">
    <citation type="submission" date="2018-04" db="EMBL/GenBank/DDBJ databases">
        <title>Whole genome sequencing of Hypsizygus marmoreus.</title>
        <authorList>
            <person name="Choi I.-G."/>
            <person name="Min B."/>
            <person name="Kim J.-G."/>
            <person name="Kim S."/>
            <person name="Oh Y.-L."/>
            <person name="Kong W.-S."/>
            <person name="Park H."/>
            <person name="Jeong J."/>
            <person name="Song E.-S."/>
        </authorList>
    </citation>
    <scope>NUCLEOTIDE SEQUENCE [LARGE SCALE GENOMIC DNA]</scope>
    <source>
        <strain evidence="3">51987-8</strain>
    </source>
</reference>
<evidence type="ECO:0000256" key="1">
    <source>
        <dbReference type="SAM" id="MobiDB-lite"/>
    </source>
</evidence>
<evidence type="ECO:0000313" key="3">
    <source>
        <dbReference type="EMBL" id="RDB18957.1"/>
    </source>
</evidence>
<dbReference type="EMBL" id="LUEZ02000085">
    <property type="protein sequence ID" value="RDB18957.1"/>
    <property type="molecule type" value="Genomic_DNA"/>
</dbReference>
<name>A0A369JEF4_HYPMA</name>
<dbReference type="AlphaFoldDB" id="A0A369JEF4"/>
<feature type="compositionally biased region" description="Polar residues" evidence="1">
    <location>
        <begin position="30"/>
        <end position="45"/>
    </location>
</feature>
<dbReference type="Pfam" id="PF12937">
    <property type="entry name" value="F-box-like"/>
    <property type="match status" value="1"/>
</dbReference>
<protein>
    <recommendedName>
        <fullName evidence="2">F-box domain-containing protein</fullName>
    </recommendedName>
</protein>
<feature type="region of interest" description="Disordered" evidence="1">
    <location>
        <begin position="1"/>
        <end position="72"/>
    </location>
</feature>
<comment type="caution">
    <text evidence="3">The sequence shown here is derived from an EMBL/GenBank/DDBJ whole genome shotgun (WGS) entry which is preliminary data.</text>
</comment>